<keyword evidence="3" id="KW-1185">Reference proteome</keyword>
<protein>
    <submittedName>
        <fullName evidence="2">Uncharacterized protein</fullName>
    </submittedName>
</protein>
<gene>
    <name evidence="2" type="ORF">AMECASPLE_007054</name>
</gene>
<feature type="region of interest" description="Disordered" evidence="1">
    <location>
        <begin position="47"/>
        <end position="89"/>
    </location>
</feature>
<accession>A0ABV0XNM1</accession>
<dbReference type="EMBL" id="JAHRIP010009757">
    <property type="protein sequence ID" value="MEQ2283045.1"/>
    <property type="molecule type" value="Genomic_DNA"/>
</dbReference>
<feature type="compositionally biased region" description="Low complexity" evidence="1">
    <location>
        <begin position="47"/>
        <end position="64"/>
    </location>
</feature>
<sequence length="89" mass="9699">MLCFPSSLLRVDTGHSVDPHRAAWTAVFRDSSSASSCFRCSLSVQFSGAQRPASDPASRSPSGRMHLVAIAPYQDSADKAEEEEERNLK</sequence>
<reference evidence="2 3" key="1">
    <citation type="submission" date="2021-06" db="EMBL/GenBank/DDBJ databases">
        <authorList>
            <person name="Palmer J.M."/>
        </authorList>
    </citation>
    <scope>NUCLEOTIDE SEQUENCE [LARGE SCALE GENOMIC DNA]</scope>
    <source>
        <strain evidence="2 3">AS_MEX2019</strain>
        <tissue evidence="2">Muscle</tissue>
    </source>
</reference>
<proteinExistence type="predicted"/>
<organism evidence="2 3">
    <name type="scientific">Ameca splendens</name>
    <dbReference type="NCBI Taxonomy" id="208324"/>
    <lineage>
        <taxon>Eukaryota</taxon>
        <taxon>Metazoa</taxon>
        <taxon>Chordata</taxon>
        <taxon>Craniata</taxon>
        <taxon>Vertebrata</taxon>
        <taxon>Euteleostomi</taxon>
        <taxon>Actinopterygii</taxon>
        <taxon>Neopterygii</taxon>
        <taxon>Teleostei</taxon>
        <taxon>Neoteleostei</taxon>
        <taxon>Acanthomorphata</taxon>
        <taxon>Ovalentaria</taxon>
        <taxon>Atherinomorphae</taxon>
        <taxon>Cyprinodontiformes</taxon>
        <taxon>Goodeidae</taxon>
        <taxon>Ameca</taxon>
    </lineage>
</organism>
<evidence type="ECO:0000313" key="2">
    <source>
        <dbReference type="EMBL" id="MEQ2283045.1"/>
    </source>
</evidence>
<dbReference type="Proteomes" id="UP001469553">
    <property type="component" value="Unassembled WGS sequence"/>
</dbReference>
<name>A0ABV0XNM1_9TELE</name>
<evidence type="ECO:0000256" key="1">
    <source>
        <dbReference type="SAM" id="MobiDB-lite"/>
    </source>
</evidence>
<feature type="compositionally biased region" description="Acidic residues" evidence="1">
    <location>
        <begin position="80"/>
        <end position="89"/>
    </location>
</feature>
<evidence type="ECO:0000313" key="3">
    <source>
        <dbReference type="Proteomes" id="UP001469553"/>
    </source>
</evidence>
<comment type="caution">
    <text evidence="2">The sequence shown here is derived from an EMBL/GenBank/DDBJ whole genome shotgun (WGS) entry which is preliminary data.</text>
</comment>